<name>A0ABU8V8U5_9BURK</name>
<evidence type="ECO:0000313" key="10">
    <source>
        <dbReference type="Proteomes" id="UP001365846"/>
    </source>
</evidence>
<dbReference type="PANTHER" id="PTHR33938:SF15">
    <property type="entry name" value="FERULOYL ESTERASE B-RELATED"/>
    <property type="match status" value="1"/>
</dbReference>
<dbReference type="EMBL" id="JBBKZU010000001">
    <property type="protein sequence ID" value="MEJ8810074.1"/>
    <property type="molecule type" value="Genomic_DNA"/>
</dbReference>
<keyword evidence="3" id="KW-0479">Metal-binding</keyword>
<keyword evidence="10" id="KW-1185">Reference proteome</keyword>
<dbReference type="GO" id="GO:0016787">
    <property type="term" value="F:hydrolase activity"/>
    <property type="evidence" value="ECO:0007669"/>
    <property type="project" value="UniProtKB-KW"/>
</dbReference>
<sequence>MLKECDGKDGLVDGIVSNPQACRFDPRTLGPQGSGLLSASQVRALRSVFDGARDSKGRALYAGWFWDPGIAAPGWRIWKIGPLFPAPGNTSLNTTLGGAALPFVFTTPPNSKTAGRPGYPGAVITTAGPVPGLPGLNDAFMPWLLSFDMDVDAPEIYARSGIYSQSAMDFMGTRSTDYRRFRAGGSKLIVYSGQADPVFSSKYHIGWYRDLIDRSGGVRDTQQFARLFVVPGMNHCGGGPATSQFDAFGALVKWVEQGQGPSALIGTAPADTPWPGRTRPICAYPAQPRYTGHGSIEDAANFACVAMRDDDDDHEEHSSGGNGSGHGNDDNDRQ</sequence>
<dbReference type="Pfam" id="PF07519">
    <property type="entry name" value="Tannase"/>
    <property type="match status" value="2"/>
</dbReference>
<dbReference type="PANTHER" id="PTHR33938">
    <property type="entry name" value="FERULOYL ESTERASE B-RELATED"/>
    <property type="match status" value="1"/>
</dbReference>
<dbReference type="RefSeq" id="WP_340355597.1">
    <property type="nucleotide sequence ID" value="NZ_JBBKZU010000001.1"/>
</dbReference>
<evidence type="ECO:0000256" key="3">
    <source>
        <dbReference type="ARBA" id="ARBA00022723"/>
    </source>
</evidence>
<evidence type="ECO:0000256" key="8">
    <source>
        <dbReference type="SAM" id="MobiDB-lite"/>
    </source>
</evidence>
<evidence type="ECO:0000256" key="5">
    <source>
        <dbReference type="ARBA" id="ARBA00022801"/>
    </source>
</evidence>
<organism evidence="9 10">
    <name type="scientific">Variovorax ureilyticus</name>
    <dbReference type="NCBI Taxonomy" id="1836198"/>
    <lineage>
        <taxon>Bacteria</taxon>
        <taxon>Pseudomonadati</taxon>
        <taxon>Pseudomonadota</taxon>
        <taxon>Betaproteobacteria</taxon>
        <taxon>Burkholderiales</taxon>
        <taxon>Comamonadaceae</taxon>
        <taxon>Variovorax</taxon>
    </lineage>
</organism>
<accession>A0ABU8V8U5</accession>
<keyword evidence="5 9" id="KW-0378">Hydrolase</keyword>
<evidence type="ECO:0000256" key="4">
    <source>
        <dbReference type="ARBA" id="ARBA00022729"/>
    </source>
</evidence>
<evidence type="ECO:0000256" key="7">
    <source>
        <dbReference type="ARBA" id="ARBA00023157"/>
    </source>
</evidence>
<dbReference type="InterPro" id="IPR011118">
    <property type="entry name" value="Tannase/feruloyl_esterase"/>
</dbReference>
<evidence type="ECO:0000256" key="1">
    <source>
        <dbReference type="ARBA" id="ARBA00006249"/>
    </source>
</evidence>
<keyword evidence="7" id="KW-1015">Disulfide bond</keyword>
<feature type="region of interest" description="Disordered" evidence="8">
    <location>
        <begin position="307"/>
        <end position="334"/>
    </location>
</feature>
<keyword evidence="4" id="KW-0732">Signal</keyword>
<comment type="similarity">
    <text evidence="1">Belongs to the tannase family.</text>
</comment>
<dbReference type="InterPro" id="IPR029058">
    <property type="entry name" value="AB_hydrolase_fold"/>
</dbReference>
<protein>
    <submittedName>
        <fullName evidence="9">Tannase/feruloyl esterase family alpha/beta hydrolase</fullName>
    </submittedName>
</protein>
<evidence type="ECO:0000256" key="6">
    <source>
        <dbReference type="ARBA" id="ARBA00022837"/>
    </source>
</evidence>
<keyword evidence="6" id="KW-0106">Calcium</keyword>
<evidence type="ECO:0000313" key="9">
    <source>
        <dbReference type="EMBL" id="MEJ8810074.1"/>
    </source>
</evidence>
<gene>
    <name evidence="9" type="ORF">WKW77_03295</name>
</gene>
<proteinExistence type="inferred from homology"/>
<keyword evidence="2" id="KW-0719">Serine esterase</keyword>
<reference evidence="9 10" key="1">
    <citation type="submission" date="2024-03" db="EMBL/GenBank/DDBJ databases">
        <title>Novel species of the genus Variovorax.</title>
        <authorList>
            <person name="Liu Q."/>
            <person name="Xin Y.-H."/>
        </authorList>
    </citation>
    <scope>NUCLEOTIDE SEQUENCE [LARGE SCALE GENOMIC DNA]</scope>
    <source>
        <strain evidence="9 10">KACC 18899</strain>
    </source>
</reference>
<dbReference type="Proteomes" id="UP001365846">
    <property type="component" value="Unassembled WGS sequence"/>
</dbReference>
<evidence type="ECO:0000256" key="2">
    <source>
        <dbReference type="ARBA" id="ARBA00022487"/>
    </source>
</evidence>
<dbReference type="SUPFAM" id="SSF53474">
    <property type="entry name" value="alpha/beta-Hydrolases"/>
    <property type="match status" value="1"/>
</dbReference>
<comment type="caution">
    <text evidence="9">The sequence shown here is derived from an EMBL/GenBank/DDBJ whole genome shotgun (WGS) entry which is preliminary data.</text>
</comment>